<proteinExistence type="inferred from homology"/>
<dbReference type="PANTHER" id="PTHR22912">
    <property type="entry name" value="DISULFIDE OXIDOREDUCTASE"/>
    <property type="match status" value="1"/>
</dbReference>
<dbReference type="PATRIC" id="fig|1226633.4.peg.935"/>
<dbReference type="GO" id="GO:0006103">
    <property type="term" value="P:2-oxoglutarate metabolic process"/>
    <property type="evidence" value="ECO:0007669"/>
    <property type="project" value="TreeGrafter"/>
</dbReference>
<feature type="binding site" evidence="8">
    <location>
        <position position="315"/>
    </location>
    <ligand>
        <name>FAD</name>
        <dbReference type="ChEBI" id="CHEBI:57692"/>
    </ligand>
</feature>
<comment type="caution">
    <text evidence="13">The sequence shown here is derived from an EMBL/GenBank/DDBJ whole genome shotgun (WGS) entry which is preliminary data.</text>
</comment>
<name>A0A017H736_9FUSO</name>
<feature type="binding site" evidence="8">
    <location>
        <position position="274"/>
    </location>
    <ligand>
        <name>NAD(+)</name>
        <dbReference type="ChEBI" id="CHEBI:57540"/>
    </ligand>
</feature>
<keyword evidence="8" id="KW-0547">Nucleotide-binding</keyword>
<dbReference type="PRINTS" id="PR00368">
    <property type="entry name" value="FADPNR"/>
</dbReference>
<evidence type="ECO:0000256" key="7">
    <source>
        <dbReference type="ARBA" id="ARBA00023284"/>
    </source>
</evidence>
<protein>
    <submittedName>
        <fullName evidence="13">Dihydrolipoamide dehydrogenase</fullName>
    </submittedName>
</protein>
<evidence type="ECO:0000256" key="3">
    <source>
        <dbReference type="ARBA" id="ARBA00022827"/>
    </source>
</evidence>
<evidence type="ECO:0000256" key="5">
    <source>
        <dbReference type="ARBA" id="ARBA00023027"/>
    </source>
</evidence>
<dbReference type="PRINTS" id="PR00411">
    <property type="entry name" value="PNDRDTASEI"/>
</dbReference>
<dbReference type="GO" id="GO:0004148">
    <property type="term" value="F:dihydrolipoyl dehydrogenase (NADH) activity"/>
    <property type="evidence" value="ECO:0007669"/>
    <property type="project" value="TreeGrafter"/>
</dbReference>
<evidence type="ECO:0000256" key="6">
    <source>
        <dbReference type="ARBA" id="ARBA00023157"/>
    </source>
</evidence>
<evidence type="ECO:0000256" key="1">
    <source>
        <dbReference type="ARBA" id="ARBA00007532"/>
    </source>
</evidence>
<dbReference type="PIRSF" id="PIRSF000350">
    <property type="entry name" value="Mercury_reductase_MerA"/>
    <property type="match status" value="1"/>
</dbReference>
<dbReference type="InterPro" id="IPR016156">
    <property type="entry name" value="FAD/NAD-linked_Rdtase_dimer_sf"/>
</dbReference>
<dbReference type="AlphaFoldDB" id="A0A017H736"/>
<dbReference type="Proteomes" id="UP000031184">
    <property type="component" value="Unassembled WGS sequence"/>
</dbReference>
<organism evidence="13 14">
    <name type="scientific">Fusobacterium necrophorum subsp. funduliforme B35</name>
    <dbReference type="NCBI Taxonomy" id="1226633"/>
    <lineage>
        <taxon>Bacteria</taxon>
        <taxon>Fusobacteriati</taxon>
        <taxon>Fusobacteriota</taxon>
        <taxon>Fusobacteriia</taxon>
        <taxon>Fusobacteriales</taxon>
        <taxon>Fusobacteriaceae</taxon>
        <taxon>Fusobacterium</taxon>
    </lineage>
</organism>
<comment type="similarity">
    <text evidence="1 10">Belongs to the class-I pyridine nucleotide-disulfide oxidoreductase family.</text>
</comment>
<dbReference type="RefSeq" id="WP_035914843.1">
    <property type="nucleotide sequence ID" value="NZ_AOJP01000001.1"/>
</dbReference>
<accession>A0A017H736</accession>
<keyword evidence="6" id="KW-1015">Disulfide bond</keyword>
<dbReference type="Pfam" id="PF07992">
    <property type="entry name" value="Pyr_redox_2"/>
    <property type="match status" value="1"/>
</dbReference>
<dbReference type="InterPro" id="IPR023753">
    <property type="entry name" value="FAD/NAD-binding_dom"/>
</dbReference>
<evidence type="ECO:0000313" key="13">
    <source>
        <dbReference type="EMBL" id="KID49434.1"/>
    </source>
</evidence>
<feature type="domain" description="Pyridine nucleotide-disulphide oxidoreductase dimerisation" evidence="11">
    <location>
        <begin position="363"/>
        <end position="454"/>
    </location>
</feature>
<dbReference type="InterPro" id="IPR050151">
    <property type="entry name" value="Class-I_Pyr_Nuc-Dis_Oxidored"/>
</dbReference>
<dbReference type="SUPFAM" id="SSF55424">
    <property type="entry name" value="FAD/NAD-linked reductases, dimerisation (C-terminal) domain"/>
    <property type="match status" value="1"/>
</dbReference>
<evidence type="ECO:0000259" key="11">
    <source>
        <dbReference type="Pfam" id="PF02852"/>
    </source>
</evidence>
<feature type="domain" description="FAD/NAD(P)-binding" evidence="12">
    <location>
        <begin position="4"/>
        <end position="329"/>
    </location>
</feature>
<evidence type="ECO:0000256" key="2">
    <source>
        <dbReference type="ARBA" id="ARBA00022630"/>
    </source>
</evidence>
<reference evidence="13 14" key="1">
    <citation type="submission" date="2013-08" db="EMBL/GenBank/DDBJ databases">
        <title>An opportunistic ruminal bacterium that causes liver abscesses in cattle.</title>
        <authorList>
            <person name="Benahmed F.H."/>
            <person name="Rasmussen M."/>
            <person name="Harbottle H."/>
            <person name="Soppet D."/>
            <person name="Nagaraja T.G."/>
            <person name="Davidson M."/>
        </authorList>
    </citation>
    <scope>NUCLEOTIDE SEQUENCE [LARGE SCALE GENOMIC DNA]</scope>
    <source>
        <strain evidence="13 14">B35</strain>
    </source>
</reference>
<gene>
    <name evidence="13" type="ORF">C095_04615</name>
</gene>
<keyword evidence="3 8" id="KW-0274">FAD</keyword>
<feature type="binding site" evidence="8">
    <location>
        <begin position="182"/>
        <end position="189"/>
    </location>
    <ligand>
        <name>NAD(+)</name>
        <dbReference type="ChEBI" id="CHEBI:57540"/>
    </ligand>
</feature>
<dbReference type="PANTHER" id="PTHR22912:SF151">
    <property type="entry name" value="DIHYDROLIPOYL DEHYDROGENASE, MITOCHONDRIAL"/>
    <property type="match status" value="1"/>
</dbReference>
<keyword evidence="7 10" id="KW-0676">Redox-active center</keyword>
<keyword evidence="5 8" id="KW-0520">NAD</keyword>
<evidence type="ECO:0000256" key="10">
    <source>
        <dbReference type="RuleBase" id="RU003691"/>
    </source>
</evidence>
<evidence type="ECO:0000259" key="12">
    <source>
        <dbReference type="Pfam" id="PF07992"/>
    </source>
</evidence>
<evidence type="ECO:0000256" key="9">
    <source>
        <dbReference type="PIRSR" id="PIRSR000350-4"/>
    </source>
</evidence>
<feature type="disulfide bond" description="Redox-active" evidence="9">
    <location>
        <begin position="40"/>
        <end position="45"/>
    </location>
</feature>
<dbReference type="Gene3D" id="3.30.390.30">
    <property type="match status" value="1"/>
</dbReference>
<dbReference type="GO" id="GO:0050660">
    <property type="term" value="F:flavin adenine dinucleotide binding"/>
    <property type="evidence" value="ECO:0007669"/>
    <property type="project" value="TreeGrafter"/>
</dbReference>
<dbReference type="InterPro" id="IPR012999">
    <property type="entry name" value="Pyr_OxRdtase_I_AS"/>
</dbReference>
<evidence type="ECO:0000256" key="4">
    <source>
        <dbReference type="ARBA" id="ARBA00023002"/>
    </source>
</evidence>
<keyword evidence="4 10" id="KW-0560">Oxidoreductase</keyword>
<dbReference type="SUPFAM" id="SSF51905">
    <property type="entry name" value="FAD/NAD(P)-binding domain"/>
    <property type="match status" value="1"/>
</dbReference>
<sequence>MKKYDVIVIGTGAGNIVTDAALDSGLKVAQIEKDKFGGTCLTKGCIPTKVMVTAADVIRNSEEVHKIGIQSQKMKIDWDVLSKRVWQKIDESKEIVEEYKKEKNLDVYQGRAFFVRDKVLKVEYNEGGVSEEITAEIIVLAAGARSRRISLEGMEETSYLTSEDIFGKAWPLKPYKSLIIIGAGAIGTEFAHAFSSFGTKVSVVQFEERLLPKMDRDISKYLGERFADFGIDVYYNQISKKISQKDGEKILSIEDKLTGEIRELKAEEILVAAGVIPNTDLLELSNTSIQRNAQGWIRTNEFLETSVEGVYAIGDINGHGQLRHKANYEADILVHNLFPAALPPGQVAEGIKPERRFARFEYIPSVTYTYPQVSSIGLSEEEARKQGMEKGWDIRVGYHHYSSTAKGYAMGFEPGDKEDGFIKVIIDAKSKYILGVHIIGAEAGILLQPYASLLGSGRIEHLVYEKDIASEETKKARAMEYSRYLDPHKVTSITEAMTAHPALTELVMWTQYFVPMK</sequence>
<dbReference type="Pfam" id="PF02852">
    <property type="entry name" value="Pyr_redox_dim"/>
    <property type="match status" value="1"/>
</dbReference>
<comment type="cofactor">
    <cofactor evidence="8">
        <name>FAD</name>
        <dbReference type="ChEBI" id="CHEBI:57692"/>
    </cofactor>
    <text evidence="8">Binds 1 FAD per subunit.</text>
</comment>
<feature type="binding site" evidence="8">
    <location>
        <position position="49"/>
    </location>
    <ligand>
        <name>FAD</name>
        <dbReference type="ChEBI" id="CHEBI:57692"/>
    </ligand>
</feature>
<dbReference type="EMBL" id="AUZI01000012">
    <property type="protein sequence ID" value="KID49434.1"/>
    <property type="molecule type" value="Genomic_DNA"/>
</dbReference>
<dbReference type="InterPro" id="IPR036188">
    <property type="entry name" value="FAD/NAD-bd_sf"/>
</dbReference>
<evidence type="ECO:0000256" key="8">
    <source>
        <dbReference type="PIRSR" id="PIRSR000350-3"/>
    </source>
</evidence>
<dbReference type="InterPro" id="IPR001100">
    <property type="entry name" value="Pyr_nuc-diS_OxRdtase"/>
</dbReference>
<dbReference type="PROSITE" id="PS00076">
    <property type="entry name" value="PYRIDINE_REDOX_1"/>
    <property type="match status" value="1"/>
</dbReference>
<dbReference type="OrthoDB" id="9800167at2"/>
<dbReference type="InterPro" id="IPR004099">
    <property type="entry name" value="Pyr_nucl-diS_OxRdtase_dimer"/>
</dbReference>
<evidence type="ECO:0000313" key="14">
    <source>
        <dbReference type="Proteomes" id="UP000031184"/>
    </source>
</evidence>
<dbReference type="Gene3D" id="3.50.50.60">
    <property type="entry name" value="FAD/NAD(P)-binding domain"/>
    <property type="match status" value="2"/>
</dbReference>
<keyword evidence="2 10" id="KW-0285">Flavoprotein</keyword>